<reference evidence="1 4" key="2">
    <citation type="submission" date="2019-10" db="EMBL/GenBank/DDBJ databases">
        <title>Characterization of the phylogenetic diversity of two novel species belonging to the genus Bifidobacterium: Bifidobacterium cebidarum sp. nov. and Bifidobacterium leontopitheci sp. nov.</title>
        <authorList>
            <person name="Lugli G.A."/>
            <person name="Duranti S."/>
            <person name="Milani C."/>
            <person name="Turroni F."/>
            <person name="Ventura M."/>
        </authorList>
    </citation>
    <scope>NUCLEOTIDE SEQUENCE [LARGE SCALE GENOMIC DNA]</scope>
    <source>
        <strain evidence="1 4">DSM 100688</strain>
    </source>
</reference>
<proteinExistence type="predicted"/>
<organism evidence="1 4">
    <name type="scientific">Bifidobacterium ramosum</name>
    <dbReference type="NCBI Taxonomy" id="1798158"/>
    <lineage>
        <taxon>Bacteria</taxon>
        <taxon>Bacillati</taxon>
        <taxon>Actinomycetota</taxon>
        <taxon>Actinomycetes</taxon>
        <taxon>Bifidobacteriales</taxon>
        <taxon>Bifidobacteriaceae</taxon>
        <taxon>Bifidobacterium</taxon>
    </lineage>
</organism>
<dbReference type="PANTHER" id="PTHR12835">
    <property type="entry name" value="BIOTIN PROTEIN LIGASE"/>
    <property type="match status" value="1"/>
</dbReference>
<reference evidence="2 3" key="1">
    <citation type="submission" date="2019-10" db="EMBL/GenBank/DDBJ databases">
        <title>Bifidobacterium from non-human primates.</title>
        <authorList>
            <person name="Modesto M."/>
        </authorList>
    </citation>
    <scope>NUCLEOTIDE SEQUENCE [LARGE SCALE GENOMIC DNA]</scope>
    <source>
        <strain evidence="2 3">TREM</strain>
    </source>
</reference>
<dbReference type="Proteomes" id="UP000469943">
    <property type="component" value="Unassembled WGS sequence"/>
</dbReference>
<dbReference type="PANTHER" id="PTHR12835:SF5">
    <property type="entry name" value="BIOTIN--PROTEIN LIGASE"/>
    <property type="match status" value="1"/>
</dbReference>
<dbReference type="Gene3D" id="3.30.930.10">
    <property type="entry name" value="Bira Bifunctional Protein, Domain 2"/>
    <property type="match status" value="1"/>
</dbReference>
<dbReference type="OrthoDB" id="9807064at2"/>
<protein>
    <submittedName>
        <fullName evidence="1">Biotin--[acetyl-CoA-carboxylase] ligase</fullName>
    </submittedName>
    <submittedName>
        <fullName evidence="2">Biotin--acetyl-CoA-carboxylase ligase</fullName>
    </submittedName>
</protein>
<accession>A0A6L4X0W4</accession>
<gene>
    <name evidence="1" type="ORF">DSM100688_0835</name>
    <name evidence="2" type="ORF">GFD24_05580</name>
</gene>
<dbReference type="InterPro" id="IPR045864">
    <property type="entry name" value="aa-tRNA-synth_II/BPL/LPL"/>
</dbReference>
<dbReference type="GO" id="GO:0005737">
    <property type="term" value="C:cytoplasm"/>
    <property type="evidence" value="ECO:0007669"/>
    <property type="project" value="TreeGrafter"/>
</dbReference>
<dbReference type="SUPFAM" id="SSF55681">
    <property type="entry name" value="Class II aaRS and biotin synthetases"/>
    <property type="match status" value="1"/>
</dbReference>
<comment type="caution">
    <text evidence="1">The sequence shown here is derived from an EMBL/GenBank/DDBJ whole genome shotgun (WGS) entry which is preliminary data.</text>
</comment>
<evidence type="ECO:0000313" key="4">
    <source>
        <dbReference type="Proteomes" id="UP000482084"/>
    </source>
</evidence>
<evidence type="ECO:0000313" key="3">
    <source>
        <dbReference type="Proteomes" id="UP000469943"/>
    </source>
</evidence>
<sequence length="302" mass="32215">MISMMKAATPRLADTEQVADKVVAEAAVESTHALARRMIEHNEIALQSPHGIPITVLMADQLAKALVRFGRTWVTLPGRSFTATCVAVIPESVADDELVNGWLQMIAGLATLDALEGTIDAAGARPFDPECGFQIKWPNDIYCHGLKIGATVTEVLPLGESASAAVATDGRPASMAVVFSVGVNLNMPADRLPTAQATSLQMHFGPLPSVAELRDMIASRLVESLRSRLAALVAMPMIQAGRLRSEMRHVCWMMGRTIHAQLIDGSSVRGEVIALNDDASLSVRTLDGGTRALLSSEVSLLD</sequence>
<dbReference type="Proteomes" id="UP000482084">
    <property type="component" value="Unassembled WGS sequence"/>
</dbReference>
<dbReference type="GO" id="GO:0004077">
    <property type="term" value="F:biotin--[biotin carboxyl-carrier protein] ligase activity"/>
    <property type="evidence" value="ECO:0007669"/>
    <property type="project" value="TreeGrafter"/>
</dbReference>
<name>A0A6L4X0W4_9BIFI</name>
<dbReference type="EMBL" id="WBSM01000003">
    <property type="protein sequence ID" value="KAB8288268.1"/>
    <property type="molecule type" value="Genomic_DNA"/>
</dbReference>
<evidence type="ECO:0000313" key="1">
    <source>
        <dbReference type="EMBL" id="KAB8288268.1"/>
    </source>
</evidence>
<evidence type="ECO:0000313" key="2">
    <source>
        <dbReference type="EMBL" id="NEG71690.1"/>
    </source>
</evidence>
<dbReference type="AlphaFoldDB" id="A0A6L4X0W4"/>
<keyword evidence="1" id="KW-0436">Ligase</keyword>
<keyword evidence="4" id="KW-1185">Reference proteome</keyword>
<dbReference type="EMBL" id="WHZX01000003">
    <property type="protein sequence ID" value="NEG71690.1"/>
    <property type="molecule type" value="Genomic_DNA"/>
</dbReference>